<dbReference type="InterPro" id="IPR050327">
    <property type="entry name" value="Proton-linked_MCT"/>
</dbReference>
<feature type="transmembrane region" description="Helical" evidence="1">
    <location>
        <begin position="520"/>
        <end position="540"/>
    </location>
</feature>
<accession>A0A482VAZ4</accession>
<feature type="transmembrane region" description="Helical" evidence="1">
    <location>
        <begin position="489"/>
        <end position="514"/>
    </location>
</feature>
<feature type="transmembrane region" description="Helical" evidence="1">
    <location>
        <begin position="37"/>
        <end position="63"/>
    </location>
</feature>
<keyword evidence="3" id="KW-1185">Reference proteome</keyword>
<dbReference type="OrthoDB" id="6509908at2759"/>
<sequence length="557" mass="61481">MNPKISKLSTASSYKASTLTHDDVIDSAITVPPDGGWGWVVVMAAFLCNFIADGSIYTFGIFLQDISKSFDVPPTTVAVGNSLMAGPITCAMVNRCGFQLTGFLGGAVAATAFFVSALQSSILAFLIIFGLIGGFGFGMVYVPSIVVIGFYFEKLRALATSVAVTGSAAGIIGFPYIVTNILGEFDWRTKFKIVAGGCFVSSFLALLYLPLKHVEISSKNKKAIECLSEMDSLGSLYVDQKPGFFKRIFHRFHNVTYPTAAQVHKDSTIVLSVGNTSSSSSTLLTASGLDGGSTSTFVTTPKMESRASKLDKLSTVYETDSAQSNKRCRRCCKRICFCRKWFHWARRNRPMYRDDIFYTGSLYHLPGYSQSRTTSQTSRQQSRLQQHQEHLKKIFYSQIKVIRFQIKNIEYHMSVTRVVLREKRSEKVHFQCCHESVIRTLVTMLNLSLLKSPSFFILALSGAFSLLGMFIPFVYLIERARECGIDDSISIHLYTALGASNAIGRVFSGVISIVPHTKPLVISYISILICGIATAVSYFLRSVVGQFIYTSIFGLTI</sequence>
<feature type="transmembrane region" description="Helical" evidence="1">
    <location>
        <begin position="455"/>
        <end position="477"/>
    </location>
</feature>
<comment type="caution">
    <text evidence="2">The sequence shown here is derived from an EMBL/GenBank/DDBJ whole genome shotgun (WGS) entry which is preliminary data.</text>
</comment>
<evidence type="ECO:0000313" key="3">
    <source>
        <dbReference type="Proteomes" id="UP000292052"/>
    </source>
</evidence>
<organism evidence="2 3">
    <name type="scientific">Asbolus verrucosus</name>
    <name type="common">Desert ironclad beetle</name>
    <dbReference type="NCBI Taxonomy" id="1661398"/>
    <lineage>
        <taxon>Eukaryota</taxon>
        <taxon>Metazoa</taxon>
        <taxon>Ecdysozoa</taxon>
        <taxon>Arthropoda</taxon>
        <taxon>Hexapoda</taxon>
        <taxon>Insecta</taxon>
        <taxon>Pterygota</taxon>
        <taxon>Neoptera</taxon>
        <taxon>Endopterygota</taxon>
        <taxon>Coleoptera</taxon>
        <taxon>Polyphaga</taxon>
        <taxon>Cucujiformia</taxon>
        <taxon>Tenebrionidae</taxon>
        <taxon>Pimeliinae</taxon>
        <taxon>Asbolus</taxon>
    </lineage>
</organism>
<dbReference type="EMBL" id="QDEB01119626">
    <property type="protein sequence ID" value="RZB40360.1"/>
    <property type="molecule type" value="Genomic_DNA"/>
</dbReference>
<keyword evidence="1" id="KW-0472">Membrane</keyword>
<dbReference type="AlphaFoldDB" id="A0A482VAZ4"/>
<dbReference type="SUPFAM" id="SSF103473">
    <property type="entry name" value="MFS general substrate transporter"/>
    <property type="match status" value="1"/>
</dbReference>
<evidence type="ECO:0000313" key="2">
    <source>
        <dbReference type="EMBL" id="RZB40360.1"/>
    </source>
</evidence>
<dbReference type="GO" id="GO:0008028">
    <property type="term" value="F:monocarboxylic acid transmembrane transporter activity"/>
    <property type="evidence" value="ECO:0007669"/>
    <property type="project" value="TreeGrafter"/>
</dbReference>
<dbReference type="InterPro" id="IPR036259">
    <property type="entry name" value="MFS_trans_sf"/>
</dbReference>
<evidence type="ECO:0000256" key="1">
    <source>
        <dbReference type="SAM" id="Phobius"/>
    </source>
</evidence>
<keyword evidence="1" id="KW-1133">Transmembrane helix</keyword>
<feature type="transmembrane region" description="Helical" evidence="1">
    <location>
        <begin position="125"/>
        <end position="152"/>
    </location>
</feature>
<dbReference type="InterPro" id="IPR011701">
    <property type="entry name" value="MFS"/>
</dbReference>
<dbReference type="Proteomes" id="UP000292052">
    <property type="component" value="Unassembled WGS sequence"/>
</dbReference>
<feature type="transmembrane region" description="Helical" evidence="1">
    <location>
        <begin position="100"/>
        <end position="118"/>
    </location>
</feature>
<protein>
    <submittedName>
        <fullName evidence="2">Monocarboxylate transporter 3</fullName>
    </submittedName>
</protein>
<dbReference type="PANTHER" id="PTHR11360">
    <property type="entry name" value="MONOCARBOXYLATE TRANSPORTER"/>
    <property type="match status" value="1"/>
</dbReference>
<name>A0A482VAZ4_ASBVE</name>
<proteinExistence type="predicted"/>
<feature type="non-terminal residue" evidence="2">
    <location>
        <position position="557"/>
    </location>
</feature>
<dbReference type="PANTHER" id="PTHR11360:SF238">
    <property type="entry name" value="SD10469P"/>
    <property type="match status" value="1"/>
</dbReference>
<dbReference type="Pfam" id="PF07690">
    <property type="entry name" value="MFS_1"/>
    <property type="match status" value="1"/>
</dbReference>
<reference evidence="2 3" key="1">
    <citation type="submission" date="2017-03" db="EMBL/GenBank/DDBJ databases">
        <title>Genome of the blue death feigning beetle - Asbolus verrucosus.</title>
        <authorList>
            <person name="Rider S.D."/>
        </authorList>
    </citation>
    <scope>NUCLEOTIDE SEQUENCE [LARGE SCALE GENOMIC DNA]</scope>
    <source>
        <strain evidence="2">Butters</strain>
        <tissue evidence="2">Head and leg muscle</tissue>
    </source>
</reference>
<keyword evidence="1" id="KW-0812">Transmembrane</keyword>
<gene>
    <name evidence="2" type="ORF">BDFB_002523</name>
</gene>
<feature type="transmembrane region" description="Helical" evidence="1">
    <location>
        <begin position="158"/>
        <end position="179"/>
    </location>
</feature>
<feature type="transmembrane region" description="Helical" evidence="1">
    <location>
        <begin position="191"/>
        <end position="211"/>
    </location>
</feature>
<dbReference type="Gene3D" id="1.20.1250.20">
    <property type="entry name" value="MFS general substrate transporter like domains"/>
    <property type="match status" value="1"/>
</dbReference>